<proteinExistence type="predicted"/>
<dbReference type="InterPro" id="IPR002104">
    <property type="entry name" value="Integrase_catalytic"/>
</dbReference>
<evidence type="ECO:0000313" key="3">
    <source>
        <dbReference type="EMBL" id="MFC4130195.1"/>
    </source>
</evidence>
<dbReference type="InterPro" id="IPR050090">
    <property type="entry name" value="Tyrosine_recombinase_XerCD"/>
</dbReference>
<dbReference type="Gene3D" id="1.10.443.10">
    <property type="entry name" value="Intergrase catalytic core"/>
    <property type="match status" value="1"/>
</dbReference>
<accession>A0ABV8LHH3</accession>
<dbReference type="RefSeq" id="WP_253758351.1">
    <property type="nucleotide sequence ID" value="NZ_JAMZDZ010000001.1"/>
</dbReference>
<sequence>MSSYNVRLWEIKEYKGKRKSTYRVRWTVAGQEFGETFSTRPLAESFLAKLRTATREGVPFDEACGLPEPMARALNSKTWYEHACAYVDMKWPRASGKHRTGIAESLTTATMALLTTERGAPPDEQLRAALYGWAYNAGRRKEGPPPDKHASAIRWLETNTVRLIDLAEPALVRKVLDALSITLDGRLAAASTMARKRAVFSNALLYAVELRALPSHPMAAVGWKPTKTNEEVDRRVVANHAQAKALFRAVEEIYPELGAFFASMFYSALRPEEALQVRDADCELPADDEEWGTYHLTGATVNVGRAWSDDGTSHEDRGLKHRSAKATRDVPIPPPLVKILRAHRGKYPPGRDGRLFVSRRGPGGTYFPTWPGSTIPNNTYPTVWKKARERALTADQAASPLAARPYDLRHAAVSIWLNAGVAPTQVAEWAGHSVQVLMRVYAKCVYGQEDAARRRIEAALREQDRQS</sequence>
<keyword evidence="4" id="KW-1185">Reference proteome</keyword>
<dbReference type="InterPro" id="IPR013762">
    <property type="entry name" value="Integrase-like_cat_sf"/>
</dbReference>
<gene>
    <name evidence="3" type="ORF">ACFOZ4_06200</name>
</gene>
<comment type="caution">
    <text evidence="3">The sequence shown here is derived from an EMBL/GenBank/DDBJ whole genome shotgun (WGS) entry which is preliminary data.</text>
</comment>
<reference evidence="4" key="1">
    <citation type="journal article" date="2019" name="Int. J. Syst. Evol. Microbiol.">
        <title>The Global Catalogue of Microorganisms (GCM) 10K type strain sequencing project: providing services to taxonomists for standard genome sequencing and annotation.</title>
        <authorList>
            <consortium name="The Broad Institute Genomics Platform"/>
            <consortium name="The Broad Institute Genome Sequencing Center for Infectious Disease"/>
            <person name="Wu L."/>
            <person name="Ma J."/>
        </authorList>
    </citation>
    <scope>NUCLEOTIDE SEQUENCE [LARGE SCALE GENOMIC DNA]</scope>
    <source>
        <strain evidence="4">CGMCC 4.7289</strain>
    </source>
</reference>
<dbReference type="InterPro" id="IPR011010">
    <property type="entry name" value="DNA_brk_join_enz"/>
</dbReference>
<evidence type="ECO:0000313" key="4">
    <source>
        <dbReference type="Proteomes" id="UP001595816"/>
    </source>
</evidence>
<keyword evidence="1" id="KW-0233">DNA recombination</keyword>
<dbReference type="EMBL" id="JBHSAY010000005">
    <property type="protein sequence ID" value="MFC4130195.1"/>
    <property type="molecule type" value="Genomic_DNA"/>
</dbReference>
<dbReference type="SUPFAM" id="SSF56349">
    <property type="entry name" value="DNA breaking-rejoining enzymes"/>
    <property type="match status" value="1"/>
</dbReference>
<name>A0ABV8LHH3_9ACTN</name>
<evidence type="ECO:0000259" key="2">
    <source>
        <dbReference type="PROSITE" id="PS51898"/>
    </source>
</evidence>
<feature type="domain" description="Tyr recombinase" evidence="2">
    <location>
        <begin position="232"/>
        <end position="455"/>
    </location>
</feature>
<dbReference type="PANTHER" id="PTHR30349">
    <property type="entry name" value="PHAGE INTEGRASE-RELATED"/>
    <property type="match status" value="1"/>
</dbReference>
<dbReference type="PROSITE" id="PS51898">
    <property type="entry name" value="TYR_RECOMBINASE"/>
    <property type="match status" value="1"/>
</dbReference>
<dbReference type="Proteomes" id="UP001595816">
    <property type="component" value="Unassembled WGS sequence"/>
</dbReference>
<protein>
    <submittedName>
        <fullName evidence="3">Tyrosine-type recombinase/integrase</fullName>
    </submittedName>
</protein>
<evidence type="ECO:0000256" key="1">
    <source>
        <dbReference type="ARBA" id="ARBA00023172"/>
    </source>
</evidence>
<organism evidence="3 4">
    <name type="scientific">Hamadaea flava</name>
    <dbReference type="NCBI Taxonomy" id="1742688"/>
    <lineage>
        <taxon>Bacteria</taxon>
        <taxon>Bacillati</taxon>
        <taxon>Actinomycetota</taxon>
        <taxon>Actinomycetes</taxon>
        <taxon>Micromonosporales</taxon>
        <taxon>Micromonosporaceae</taxon>
        <taxon>Hamadaea</taxon>
    </lineage>
</organism>
<dbReference type="PANTHER" id="PTHR30349:SF64">
    <property type="entry name" value="PROPHAGE INTEGRASE INTD-RELATED"/>
    <property type="match status" value="1"/>
</dbReference>